<sequence length="117" mass="13314">MKYFYGILAVLGVVLPYSQFLPWIIQNGLDMSQLVEEITQTRIGSFAWMDVLVSAIVLIGFILFEGKRKGMRSLWLPIIGTLVAGVSLGLPLFLLLREIHIEKKLQRLNFSTFELTK</sequence>
<dbReference type="RefSeq" id="WP_344901869.1">
    <property type="nucleotide sequence ID" value="NZ_BAAAYO010000001.1"/>
</dbReference>
<dbReference type="Proteomes" id="UP001589619">
    <property type="component" value="Unassembled WGS sequence"/>
</dbReference>
<evidence type="ECO:0000313" key="2">
    <source>
        <dbReference type="EMBL" id="MFB9753272.1"/>
    </source>
</evidence>
<evidence type="ECO:0000313" key="3">
    <source>
        <dbReference type="Proteomes" id="UP001589619"/>
    </source>
</evidence>
<feature type="transmembrane region" description="Helical" evidence="1">
    <location>
        <begin position="46"/>
        <end position="64"/>
    </location>
</feature>
<feature type="transmembrane region" description="Helical" evidence="1">
    <location>
        <begin position="6"/>
        <end position="25"/>
    </location>
</feature>
<dbReference type="EMBL" id="JBHMAG010000012">
    <property type="protein sequence ID" value="MFB9753272.1"/>
    <property type="molecule type" value="Genomic_DNA"/>
</dbReference>
<comment type="caution">
    <text evidence="2">The sequence shown here is derived from an EMBL/GenBank/DDBJ whole genome shotgun (WGS) entry which is preliminary data.</text>
</comment>
<proteinExistence type="predicted"/>
<keyword evidence="1" id="KW-0812">Transmembrane</keyword>
<gene>
    <name evidence="2" type="ORF">ACFFNY_17035</name>
</gene>
<organism evidence="2 3">
    <name type="scientific">Paenibacillus hodogayensis</name>
    <dbReference type="NCBI Taxonomy" id="279208"/>
    <lineage>
        <taxon>Bacteria</taxon>
        <taxon>Bacillati</taxon>
        <taxon>Bacillota</taxon>
        <taxon>Bacilli</taxon>
        <taxon>Bacillales</taxon>
        <taxon>Paenibacillaceae</taxon>
        <taxon>Paenibacillus</taxon>
    </lineage>
</organism>
<reference evidence="2 3" key="1">
    <citation type="submission" date="2024-09" db="EMBL/GenBank/DDBJ databases">
        <authorList>
            <person name="Sun Q."/>
            <person name="Mori K."/>
        </authorList>
    </citation>
    <scope>NUCLEOTIDE SEQUENCE [LARGE SCALE GENOMIC DNA]</scope>
    <source>
        <strain evidence="2 3">JCM 12520</strain>
    </source>
</reference>
<name>A0ABV5VY97_9BACL</name>
<keyword evidence="1" id="KW-0472">Membrane</keyword>
<protein>
    <submittedName>
        <fullName evidence="2">DUF2834 domain-containing protein</fullName>
    </submittedName>
</protein>
<dbReference type="InterPro" id="IPR021362">
    <property type="entry name" value="DUF2834"/>
</dbReference>
<keyword evidence="3" id="KW-1185">Reference proteome</keyword>
<accession>A0ABV5VY97</accession>
<evidence type="ECO:0000256" key="1">
    <source>
        <dbReference type="SAM" id="Phobius"/>
    </source>
</evidence>
<keyword evidence="1" id="KW-1133">Transmembrane helix</keyword>
<feature type="transmembrane region" description="Helical" evidence="1">
    <location>
        <begin position="76"/>
        <end position="96"/>
    </location>
</feature>
<dbReference type="Pfam" id="PF11196">
    <property type="entry name" value="DUF2834"/>
    <property type="match status" value="1"/>
</dbReference>